<reference evidence="12 13" key="1">
    <citation type="submission" date="2015-12" db="EMBL/GenBank/DDBJ databases">
        <title>Dictyostelia acquired genes for synthesis and detection of signals that induce cell-type specialization by lateral gene transfer from prokaryotes.</title>
        <authorList>
            <person name="Gloeckner G."/>
            <person name="Schaap P."/>
        </authorList>
    </citation>
    <scope>NUCLEOTIDE SEQUENCE [LARGE SCALE GENOMIC DNA]</scope>
    <source>
        <strain evidence="12 13">TK</strain>
    </source>
</reference>
<dbReference type="PROSITE" id="PS51846">
    <property type="entry name" value="CNNM"/>
    <property type="match status" value="1"/>
</dbReference>
<dbReference type="PANTHER" id="PTHR12064">
    <property type="entry name" value="METAL TRANSPORTER CNNM"/>
    <property type="match status" value="1"/>
</dbReference>
<dbReference type="InterPro" id="IPR014710">
    <property type="entry name" value="RmlC-like_jellyroll"/>
</dbReference>
<evidence type="ECO:0000313" key="12">
    <source>
        <dbReference type="EMBL" id="KYQ93310.1"/>
    </source>
</evidence>
<keyword evidence="2 6" id="KW-0812">Transmembrane</keyword>
<dbReference type="OrthoDB" id="5353557at2759"/>
<protein>
    <recommendedName>
        <fullName evidence="14">Ancient conserved domain protein 2</fullName>
    </recommendedName>
</protein>
<evidence type="ECO:0000256" key="3">
    <source>
        <dbReference type="ARBA" id="ARBA00022737"/>
    </source>
</evidence>
<dbReference type="Pfam" id="PF01595">
    <property type="entry name" value="CNNM"/>
    <property type="match status" value="1"/>
</dbReference>
<keyword evidence="4 6" id="KW-1133">Transmembrane helix</keyword>
<feature type="coiled-coil region" evidence="7">
    <location>
        <begin position="487"/>
        <end position="514"/>
    </location>
</feature>
<dbReference type="CDD" id="cd04590">
    <property type="entry name" value="CBS_pair_CorC_HlyC_assoc"/>
    <property type="match status" value="1"/>
</dbReference>
<dbReference type="Gene3D" id="3.10.580.10">
    <property type="entry name" value="CBS-domain"/>
    <property type="match status" value="1"/>
</dbReference>
<dbReference type="PANTHER" id="PTHR12064:SF94">
    <property type="entry name" value="UNEXTENDED PROTEIN"/>
    <property type="match status" value="1"/>
</dbReference>
<feature type="compositionally biased region" description="Low complexity" evidence="8">
    <location>
        <begin position="528"/>
        <end position="555"/>
    </location>
</feature>
<dbReference type="GO" id="GO:0023052">
    <property type="term" value="P:signaling"/>
    <property type="evidence" value="ECO:0007669"/>
    <property type="project" value="UniProtKB-ARBA"/>
</dbReference>
<keyword evidence="7" id="KW-0175">Coiled coil</keyword>
<evidence type="ECO:0000256" key="7">
    <source>
        <dbReference type="SAM" id="Coils"/>
    </source>
</evidence>
<dbReference type="AlphaFoldDB" id="A0A151ZHF6"/>
<evidence type="ECO:0000256" key="5">
    <source>
        <dbReference type="ARBA" id="ARBA00023136"/>
    </source>
</evidence>
<evidence type="ECO:0000256" key="8">
    <source>
        <dbReference type="SAM" id="MobiDB-lite"/>
    </source>
</evidence>
<gene>
    <name evidence="12" type="ORF">DLAC_05977</name>
</gene>
<dbReference type="Pfam" id="PF25562">
    <property type="entry name" value="CNBH_CNNM2_C"/>
    <property type="match status" value="1"/>
</dbReference>
<feature type="compositionally biased region" description="Polar residues" evidence="8">
    <location>
        <begin position="556"/>
        <end position="568"/>
    </location>
</feature>
<name>A0A151ZHF6_TIELA</name>
<dbReference type="EMBL" id="LODT01000028">
    <property type="protein sequence ID" value="KYQ93310.1"/>
    <property type="molecule type" value="Genomic_DNA"/>
</dbReference>
<evidence type="ECO:0000256" key="2">
    <source>
        <dbReference type="ARBA" id="ARBA00022692"/>
    </source>
</evidence>
<evidence type="ECO:0000256" key="6">
    <source>
        <dbReference type="PROSITE-ProRule" id="PRU01193"/>
    </source>
</evidence>
<dbReference type="InterPro" id="IPR044751">
    <property type="entry name" value="Ion_transp-like_CBS"/>
</dbReference>
<proteinExistence type="predicted"/>
<dbReference type="GO" id="GO:0022857">
    <property type="term" value="F:transmembrane transporter activity"/>
    <property type="evidence" value="ECO:0007669"/>
    <property type="project" value="TreeGrafter"/>
</dbReference>
<dbReference type="InParanoid" id="A0A151ZHF6"/>
<dbReference type="FunCoup" id="A0A151ZHF6">
    <property type="interactions" value="10"/>
</dbReference>
<evidence type="ECO:0000256" key="4">
    <source>
        <dbReference type="ARBA" id="ARBA00022989"/>
    </source>
</evidence>
<dbReference type="SUPFAM" id="SSF54631">
    <property type="entry name" value="CBS-domain pair"/>
    <property type="match status" value="1"/>
</dbReference>
<keyword evidence="5 6" id="KW-0472">Membrane</keyword>
<evidence type="ECO:0000259" key="11">
    <source>
        <dbReference type="PROSITE" id="PS51846"/>
    </source>
</evidence>
<keyword evidence="13" id="KW-1185">Reference proteome</keyword>
<dbReference type="GO" id="GO:0005886">
    <property type="term" value="C:plasma membrane"/>
    <property type="evidence" value="ECO:0007669"/>
    <property type="project" value="TreeGrafter"/>
</dbReference>
<feature type="transmembrane region" description="Helical" evidence="9">
    <location>
        <begin position="93"/>
        <end position="110"/>
    </location>
</feature>
<organism evidence="12 13">
    <name type="scientific">Tieghemostelium lacteum</name>
    <name type="common">Slime mold</name>
    <name type="synonym">Dictyostelium lacteum</name>
    <dbReference type="NCBI Taxonomy" id="361077"/>
    <lineage>
        <taxon>Eukaryota</taxon>
        <taxon>Amoebozoa</taxon>
        <taxon>Evosea</taxon>
        <taxon>Eumycetozoa</taxon>
        <taxon>Dictyostelia</taxon>
        <taxon>Dictyosteliales</taxon>
        <taxon>Raperosteliaceae</taxon>
        <taxon>Tieghemostelium</taxon>
    </lineage>
</organism>
<evidence type="ECO:0000313" key="13">
    <source>
        <dbReference type="Proteomes" id="UP000076078"/>
    </source>
</evidence>
<evidence type="ECO:0000256" key="9">
    <source>
        <dbReference type="SAM" id="Phobius"/>
    </source>
</evidence>
<comment type="caution">
    <text evidence="12">The sequence shown here is derived from an EMBL/GenBank/DDBJ whole genome shotgun (WGS) entry which is preliminary data.</text>
</comment>
<feature type="region of interest" description="Disordered" evidence="8">
    <location>
        <begin position="519"/>
        <end position="600"/>
    </location>
</feature>
<evidence type="ECO:0008006" key="14">
    <source>
        <dbReference type="Google" id="ProtNLM"/>
    </source>
</evidence>
<accession>A0A151ZHF6</accession>
<dbReference type="InterPro" id="IPR046342">
    <property type="entry name" value="CBS_dom_sf"/>
</dbReference>
<feature type="domain" description="CNNM transmembrane" evidence="11">
    <location>
        <begin position="3"/>
        <end position="186"/>
    </location>
</feature>
<feature type="transmembrane region" description="Helical" evidence="9">
    <location>
        <begin position="64"/>
        <end position="87"/>
    </location>
</feature>
<dbReference type="InterPro" id="IPR000595">
    <property type="entry name" value="cNMP-bd_dom"/>
</dbReference>
<dbReference type="GO" id="GO:0007154">
    <property type="term" value="P:cell communication"/>
    <property type="evidence" value="ECO:0007669"/>
    <property type="project" value="UniProtKB-ARBA"/>
</dbReference>
<dbReference type="Gene3D" id="2.60.120.10">
    <property type="entry name" value="Jelly Rolls"/>
    <property type="match status" value="1"/>
</dbReference>
<dbReference type="STRING" id="361077.A0A151ZHF6"/>
<evidence type="ECO:0000259" key="10">
    <source>
        <dbReference type="PROSITE" id="PS50042"/>
    </source>
</evidence>
<dbReference type="OMA" id="KLMFMHA"/>
<feature type="transmembrane region" description="Helical" evidence="9">
    <location>
        <begin position="12"/>
        <end position="43"/>
    </location>
</feature>
<feature type="domain" description="Cyclic nucleotide-binding" evidence="10">
    <location>
        <begin position="426"/>
        <end position="518"/>
    </location>
</feature>
<keyword evidence="3" id="KW-0677">Repeat</keyword>
<sequence length="617" mass="68225">MASAEFLLFQWSAIVVLICISGLFAGLTLGIMSLDITGLEIIIHSGSPQESKFAKRIYPIRQRGNLLLCTLLLGNVSVNALLSILMADMTSGFVGFLLSTTIIVICGEIIPQAACSRYGLAVGYYTTWIVYIFIFIFFPFAYPISKALDFMLGNEMGTIYSRQQLKKLLDIHSAHSLESGVSRNDVTMLSGVLDFGQKKVCQVMTPLEKVKMINVDSVLDYQTITIILENGHSRIPVYEKTTTNIIGCLYVKDLALLNPSDKVPLRTILNLYKRQLLKTWHDTTLEQMLTEFKQGRSHMAVVHKVNNEGEGDPFYENVGIVCLEDIIEEILQDEILDENDIYHNARKNPQSASGLFDYKAISQFHAPRSAASKMSHQQIKAIYSFLSGSVNEFSSKFISEDSFVKLLASKGSSVVDYEKPQTSDVYIYQRGVVDDSFTMVIQGKLEIKSGSEGFLSEGGPFSTLGIGALKSDSFVPDFSARVFSSHVQLLKITKRAYENAINNTNEEYNTILENIKSQSPPMTELTHRSNSSIQSHQRSMSSNGASSSSSNIGKSPNLNTTSASILTINNNNNNNDDSSDEDDSNSGDDHKPILSSKSNGNITNAFLHNIRKSDSNV</sequence>
<dbReference type="InterPro" id="IPR045095">
    <property type="entry name" value="ACDP"/>
</dbReference>
<feature type="compositionally biased region" description="Acidic residues" evidence="8">
    <location>
        <begin position="577"/>
        <end position="586"/>
    </location>
</feature>
<feature type="transmembrane region" description="Helical" evidence="9">
    <location>
        <begin position="122"/>
        <end position="142"/>
    </location>
</feature>
<comment type="subcellular location">
    <subcellularLocation>
        <location evidence="1">Membrane</location>
        <topology evidence="1">Multi-pass membrane protein</topology>
    </subcellularLocation>
</comment>
<dbReference type="GO" id="GO:0010960">
    <property type="term" value="P:magnesium ion homeostasis"/>
    <property type="evidence" value="ECO:0007669"/>
    <property type="project" value="InterPro"/>
</dbReference>
<dbReference type="FunFam" id="3.10.580.10:FF:000006">
    <property type="entry name" value="DUF21 and CBS domain protein"/>
    <property type="match status" value="1"/>
</dbReference>
<dbReference type="PROSITE" id="PS50042">
    <property type="entry name" value="CNMP_BINDING_3"/>
    <property type="match status" value="1"/>
</dbReference>
<dbReference type="InterPro" id="IPR002550">
    <property type="entry name" value="CNNM"/>
</dbReference>
<evidence type="ECO:0000256" key="1">
    <source>
        <dbReference type="ARBA" id="ARBA00004141"/>
    </source>
</evidence>
<dbReference type="Proteomes" id="UP000076078">
    <property type="component" value="Unassembled WGS sequence"/>
</dbReference>